<dbReference type="InterPro" id="IPR006311">
    <property type="entry name" value="TAT_signal"/>
</dbReference>
<reference evidence="8" key="2">
    <citation type="submission" date="2016-04" db="EMBL/GenBank/DDBJ databases">
        <title>Complete Genome and Plasmid Sequences for Rhodococcus fascians D188 and Draft Sequences for Rhodococcus spp. Isolates PBTS 1 and PBTS 2.</title>
        <authorList>
            <person name="Stamer R."/>
            <person name="Vereecke D."/>
            <person name="Zhang Y."/>
            <person name="Schilkey F."/>
            <person name="Devitt N."/>
            <person name="Randall J."/>
        </authorList>
    </citation>
    <scope>NUCLEOTIDE SEQUENCE [LARGE SCALE GENOMIC DNA]</scope>
    <source>
        <strain evidence="8">PBTS2</strain>
    </source>
</reference>
<evidence type="ECO:0000256" key="4">
    <source>
        <dbReference type="ARBA" id="ARBA00023139"/>
    </source>
</evidence>
<dbReference type="EMBL" id="CP015220">
    <property type="protein sequence ID" value="AMY23206.1"/>
    <property type="molecule type" value="Genomic_DNA"/>
</dbReference>
<keyword evidence="3" id="KW-0472">Membrane</keyword>
<dbReference type="PATRIC" id="fig|1653479.3.peg.1924"/>
<name>A0A143QK86_RHOFA</name>
<dbReference type="CDD" id="cd13585">
    <property type="entry name" value="PBP2_TMBP_like"/>
    <property type="match status" value="1"/>
</dbReference>
<evidence type="ECO:0000313" key="8">
    <source>
        <dbReference type="Proteomes" id="UP000076038"/>
    </source>
</evidence>
<feature type="signal peptide" evidence="6">
    <location>
        <begin position="1"/>
        <end position="29"/>
    </location>
</feature>
<sequence length="448" mass="48591">MTYGKRIDMNRRTLLRTTLVGAVATLVLASCSSETSLPDGALGDPNSGTLTFWDNNAGPDRTPLYEELIRRFENINPGIDIEYVGLPSDSAQQKYQTALAGGSAPDLGIVSTAYLAPLVAQSAVIPLDDFMAASPQKDQYDPKIIESAMESGGGENLYGLPFTSNNATLWYRADWFAEAGIEPPDTWDEFYEAADELTDKSAGRYGFTIRGGAGSIYPLLQHMFATTGIDNFFDGSESTVNRSEMVDAIERFAALYDVDTPTADVNNGFPQMVASFGGGSVAMMQHNLGSLSNHRKALGDKVGAVALPLADNGVRTVMTDPFPSYTVFKSSQHQAAAWKFLEFMTSPDSQAYWNENVGQIPVNATARSAPSFQTMPSVQAAQSALDDPKTVLVTPPDYLPDFGKIVQVQMLGQWQKVLIGQLSAQDFADDFAEKLNRSKAKYDARQGK</sequence>
<keyword evidence="8" id="KW-1185">Reference proteome</keyword>
<proteinExistence type="predicted"/>
<keyword evidence="4" id="KW-0564">Palmitate</keyword>
<dbReference type="PROSITE" id="PS51318">
    <property type="entry name" value="TAT"/>
    <property type="match status" value="1"/>
</dbReference>
<feature type="chain" id="PRO_5007512575" evidence="6">
    <location>
        <begin position="30"/>
        <end position="448"/>
    </location>
</feature>
<dbReference type="PANTHER" id="PTHR43649">
    <property type="entry name" value="ARABINOSE-BINDING PROTEIN-RELATED"/>
    <property type="match status" value="1"/>
</dbReference>
<keyword evidence="1" id="KW-1003">Cell membrane</keyword>
<reference evidence="7 8" key="1">
    <citation type="journal article" date="2016" name="Genome Announc.">
        <title>Complete Genome and Plasmid Sequences for Rhodococcus fascians D188 and Draft Sequences for Rhodococcus Isolates PBTS 1 and PBTS 2.</title>
        <authorList>
            <person name="Stamler R.A."/>
            <person name="Vereecke D."/>
            <person name="Zhang Y."/>
            <person name="Schilkey F."/>
            <person name="Devitt N."/>
            <person name="Randall J.J."/>
        </authorList>
    </citation>
    <scope>NUCLEOTIDE SEQUENCE [LARGE SCALE GENOMIC DNA]</scope>
    <source>
        <strain evidence="7 8">PBTS2</strain>
    </source>
</reference>
<dbReference type="OrthoDB" id="2515880at2"/>
<evidence type="ECO:0000256" key="2">
    <source>
        <dbReference type="ARBA" id="ARBA00022729"/>
    </source>
</evidence>
<dbReference type="InterPro" id="IPR050490">
    <property type="entry name" value="Bact_solute-bd_prot1"/>
</dbReference>
<keyword evidence="2 6" id="KW-0732">Signal</keyword>
<evidence type="ECO:0000256" key="6">
    <source>
        <dbReference type="SAM" id="SignalP"/>
    </source>
</evidence>
<dbReference type="SUPFAM" id="SSF53850">
    <property type="entry name" value="Periplasmic binding protein-like II"/>
    <property type="match status" value="1"/>
</dbReference>
<dbReference type="Proteomes" id="UP000076038">
    <property type="component" value="Chromosome"/>
</dbReference>
<protein>
    <submittedName>
        <fullName evidence="7">sn-glycerol-3-phosphate-binding periplasmic protein UgpB</fullName>
    </submittedName>
</protein>
<gene>
    <name evidence="7" type="primary">ugpB_2</name>
    <name evidence="7" type="ORF">A3Q41_01903</name>
</gene>
<dbReference type="Gene3D" id="3.40.190.10">
    <property type="entry name" value="Periplasmic binding protein-like II"/>
    <property type="match status" value="1"/>
</dbReference>
<dbReference type="Pfam" id="PF01547">
    <property type="entry name" value="SBP_bac_1"/>
    <property type="match status" value="1"/>
</dbReference>
<keyword evidence="5" id="KW-0449">Lipoprotein</keyword>
<dbReference type="InterPro" id="IPR006059">
    <property type="entry name" value="SBP"/>
</dbReference>
<evidence type="ECO:0000256" key="1">
    <source>
        <dbReference type="ARBA" id="ARBA00022475"/>
    </source>
</evidence>
<organism evidence="7 8">
    <name type="scientific">Rhodococcoides fascians</name>
    <name type="common">Rhodococcus fascians</name>
    <dbReference type="NCBI Taxonomy" id="1828"/>
    <lineage>
        <taxon>Bacteria</taxon>
        <taxon>Bacillati</taxon>
        <taxon>Actinomycetota</taxon>
        <taxon>Actinomycetes</taxon>
        <taxon>Mycobacteriales</taxon>
        <taxon>Nocardiaceae</taxon>
        <taxon>Rhodococcoides</taxon>
    </lineage>
</organism>
<evidence type="ECO:0000313" key="7">
    <source>
        <dbReference type="EMBL" id="AMY23206.1"/>
    </source>
</evidence>
<dbReference type="PANTHER" id="PTHR43649:SF33">
    <property type="entry name" value="POLYGALACTURONAN_RHAMNOGALACTURONAN-BINDING PROTEIN YTCQ"/>
    <property type="match status" value="1"/>
</dbReference>
<dbReference type="KEGG" id="rhs:A3Q41_01903"/>
<dbReference type="AlphaFoldDB" id="A0A143QK86"/>
<evidence type="ECO:0000256" key="3">
    <source>
        <dbReference type="ARBA" id="ARBA00023136"/>
    </source>
</evidence>
<dbReference type="PROSITE" id="PS51257">
    <property type="entry name" value="PROKAR_LIPOPROTEIN"/>
    <property type="match status" value="1"/>
</dbReference>
<accession>A0A143QK86</accession>
<evidence type="ECO:0000256" key="5">
    <source>
        <dbReference type="ARBA" id="ARBA00023288"/>
    </source>
</evidence>